<evidence type="ECO:0000313" key="3">
    <source>
        <dbReference type="Proteomes" id="UP000050525"/>
    </source>
</evidence>
<name>A0A151MU39_ALLMI</name>
<evidence type="ECO:0000256" key="1">
    <source>
        <dbReference type="SAM" id="MobiDB-lite"/>
    </source>
</evidence>
<sequence>MEWGAGKPKNFGHLHASFAPECVHTSVPPETPRGRDLPPRSPRQSIHFNPIRMCLNLLDCSDHSSRLDT</sequence>
<proteinExistence type="predicted"/>
<reference evidence="2 3" key="1">
    <citation type="journal article" date="2012" name="Genome Biol.">
        <title>Sequencing three crocodilian genomes to illuminate the evolution of archosaurs and amniotes.</title>
        <authorList>
            <person name="St John J.A."/>
            <person name="Braun E.L."/>
            <person name="Isberg S.R."/>
            <person name="Miles L.G."/>
            <person name="Chong A.Y."/>
            <person name="Gongora J."/>
            <person name="Dalzell P."/>
            <person name="Moran C."/>
            <person name="Bed'hom B."/>
            <person name="Abzhanov A."/>
            <person name="Burgess S.C."/>
            <person name="Cooksey A.M."/>
            <person name="Castoe T.A."/>
            <person name="Crawford N.G."/>
            <person name="Densmore L.D."/>
            <person name="Drew J.C."/>
            <person name="Edwards S.V."/>
            <person name="Faircloth B.C."/>
            <person name="Fujita M.K."/>
            <person name="Greenwold M.J."/>
            <person name="Hoffmann F.G."/>
            <person name="Howard J.M."/>
            <person name="Iguchi T."/>
            <person name="Janes D.E."/>
            <person name="Khan S.Y."/>
            <person name="Kohno S."/>
            <person name="de Koning A.J."/>
            <person name="Lance S.L."/>
            <person name="McCarthy F.M."/>
            <person name="McCormack J.E."/>
            <person name="Merchant M.E."/>
            <person name="Peterson D.G."/>
            <person name="Pollock D.D."/>
            <person name="Pourmand N."/>
            <person name="Raney B.J."/>
            <person name="Roessler K.A."/>
            <person name="Sanford J.R."/>
            <person name="Sawyer R.H."/>
            <person name="Schmidt C.J."/>
            <person name="Triplett E.W."/>
            <person name="Tuberville T.D."/>
            <person name="Venegas-Anaya M."/>
            <person name="Howard J.T."/>
            <person name="Jarvis E.D."/>
            <person name="Guillette L.J.Jr."/>
            <person name="Glenn T.C."/>
            <person name="Green R.E."/>
            <person name="Ray D.A."/>
        </authorList>
    </citation>
    <scope>NUCLEOTIDE SEQUENCE [LARGE SCALE GENOMIC DNA]</scope>
    <source>
        <strain evidence="2">KSC_2009_1</strain>
    </source>
</reference>
<dbReference type="EMBL" id="AKHW03005050">
    <property type="protein sequence ID" value="KYO28008.1"/>
    <property type="molecule type" value="Genomic_DNA"/>
</dbReference>
<accession>A0A151MU39</accession>
<organism evidence="2 3">
    <name type="scientific">Alligator mississippiensis</name>
    <name type="common">American alligator</name>
    <dbReference type="NCBI Taxonomy" id="8496"/>
    <lineage>
        <taxon>Eukaryota</taxon>
        <taxon>Metazoa</taxon>
        <taxon>Chordata</taxon>
        <taxon>Craniata</taxon>
        <taxon>Vertebrata</taxon>
        <taxon>Euteleostomi</taxon>
        <taxon>Archelosauria</taxon>
        <taxon>Archosauria</taxon>
        <taxon>Crocodylia</taxon>
        <taxon>Alligatoridae</taxon>
        <taxon>Alligatorinae</taxon>
        <taxon>Alligator</taxon>
    </lineage>
</organism>
<dbReference type="AlphaFoldDB" id="A0A151MU39"/>
<gene>
    <name evidence="2" type="ORF">Y1Q_0014195</name>
</gene>
<keyword evidence="3" id="KW-1185">Reference proteome</keyword>
<evidence type="ECO:0000313" key="2">
    <source>
        <dbReference type="EMBL" id="KYO28008.1"/>
    </source>
</evidence>
<dbReference type="Proteomes" id="UP000050525">
    <property type="component" value="Unassembled WGS sequence"/>
</dbReference>
<feature type="region of interest" description="Disordered" evidence="1">
    <location>
        <begin position="22"/>
        <end position="46"/>
    </location>
</feature>
<comment type="caution">
    <text evidence="2">The sequence shown here is derived from an EMBL/GenBank/DDBJ whole genome shotgun (WGS) entry which is preliminary data.</text>
</comment>
<protein>
    <submittedName>
        <fullName evidence="2">Uncharacterized protein</fullName>
    </submittedName>
</protein>